<keyword evidence="1" id="KW-0732">Signal</keyword>
<dbReference type="Pfam" id="PF04402">
    <property type="entry name" value="SIMPL"/>
    <property type="match status" value="1"/>
</dbReference>
<name>A0A1L3JJ61_9FLAO</name>
<dbReference type="Gene3D" id="3.30.110.170">
    <property type="entry name" value="Protein of unknown function (DUF541), domain 1"/>
    <property type="match status" value="1"/>
</dbReference>
<gene>
    <name evidence="2" type="ORF">LPB136_07425</name>
</gene>
<sequence>MKKIAFIITLIISTSLIAQTVKPFEKPYIEVTGKAEKEIVPDEIYIDICLEERMEKGKKITIEQQESELKTALKNAGIPIENLSIGDINAVIVKTGWWRKNVLSKANYELKVNGALQLKKVFEAIEKLKITNAYINRATHSKIEEIRREIRIKAIKQAKLKADDLLTAIGEKTGKPIVINDLTNKQQQNYVLANHSNRSINKISSYEIEEQSYKKRSAVQFQKIKITATFYVKFEIK</sequence>
<evidence type="ECO:0000256" key="1">
    <source>
        <dbReference type="SAM" id="SignalP"/>
    </source>
</evidence>
<evidence type="ECO:0000313" key="2">
    <source>
        <dbReference type="EMBL" id="APG65185.1"/>
    </source>
</evidence>
<dbReference type="InterPro" id="IPR007497">
    <property type="entry name" value="SIMPL/DUF541"/>
</dbReference>
<accession>A0A1L3JJ61</accession>
<reference evidence="2 3" key="1">
    <citation type="submission" date="2016-11" db="EMBL/GenBank/DDBJ databases">
        <title>Tenacibaculum sp. LPB0136, isolated from marine environment.</title>
        <authorList>
            <person name="Kim E."/>
            <person name="Yi H."/>
        </authorList>
    </citation>
    <scope>NUCLEOTIDE SEQUENCE [LARGE SCALE GENOMIC DNA]</scope>
    <source>
        <strain evidence="2 3">LPB0136</strain>
    </source>
</reference>
<organism evidence="2 3">
    <name type="scientific">Tenacibaculum todarodis</name>
    <dbReference type="NCBI Taxonomy" id="1850252"/>
    <lineage>
        <taxon>Bacteria</taxon>
        <taxon>Pseudomonadati</taxon>
        <taxon>Bacteroidota</taxon>
        <taxon>Flavobacteriia</taxon>
        <taxon>Flavobacteriales</taxon>
        <taxon>Flavobacteriaceae</taxon>
        <taxon>Tenacibaculum</taxon>
    </lineage>
</organism>
<dbReference type="STRING" id="1850252.LPB136_07425"/>
<dbReference type="KEGG" id="ten:LPB136_07425"/>
<protein>
    <recommendedName>
        <fullName evidence="4">SIMPL domain-containing protein</fullName>
    </recommendedName>
</protein>
<dbReference type="RefSeq" id="WP_072555565.1">
    <property type="nucleotide sequence ID" value="NZ_CP018155.1"/>
</dbReference>
<dbReference type="OrthoDB" id="1242975at2"/>
<evidence type="ECO:0008006" key="4">
    <source>
        <dbReference type="Google" id="ProtNLM"/>
    </source>
</evidence>
<feature type="signal peptide" evidence="1">
    <location>
        <begin position="1"/>
        <end position="18"/>
    </location>
</feature>
<dbReference type="AlphaFoldDB" id="A0A1L3JJ61"/>
<keyword evidence="3" id="KW-1185">Reference proteome</keyword>
<dbReference type="Proteomes" id="UP000181898">
    <property type="component" value="Chromosome"/>
</dbReference>
<evidence type="ECO:0000313" key="3">
    <source>
        <dbReference type="Proteomes" id="UP000181898"/>
    </source>
</evidence>
<feature type="chain" id="PRO_5013312732" description="SIMPL domain-containing protein" evidence="1">
    <location>
        <begin position="19"/>
        <end position="237"/>
    </location>
</feature>
<proteinExistence type="predicted"/>
<dbReference type="EMBL" id="CP018155">
    <property type="protein sequence ID" value="APG65185.1"/>
    <property type="molecule type" value="Genomic_DNA"/>
</dbReference>